<dbReference type="EMBL" id="JAYFUL010000024">
    <property type="protein sequence ID" value="MEA5259054.1"/>
    <property type="molecule type" value="Genomic_DNA"/>
</dbReference>
<dbReference type="Pfam" id="PF20795">
    <property type="entry name" value="DUF6841"/>
    <property type="match status" value="1"/>
</dbReference>
<organism evidence="2 3">
    <name type="scientific">Arcicella aquatica</name>
    <dbReference type="NCBI Taxonomy" id="217141"/>
    <lineage>
        <taxon>Bacteria</taxon>
        <taxon>Pseudomonadati</taxon>
        <taxon>Bacteroidota</taxon>
        <taxon>Cytophagia</taxon>
        <taxon>Cytophagales</taxon>
        <taxon>Flectobacillaceae</taxon>
        <taxon>Arcicella</taxon>
    </lineage>
</organism>
<dbReference type="SUPFAM" id="SSF54427">
    <property type="entry name" value="NTF2-like"/>
    <property type="match status" value="1"/>
</dbReference>
<proteinExistence type="predicted"/>
<dbReference type="RefSeq" id="WP_323250568.1">
    <property type="nucleotide sequence ID" value="NZ_JAYFUL010000024.1"/>
</dbReference>
<name>A0ABU5QQU0_9BACT</name>
<evidence type="ECO:0000259" key="1">
    <source>
        <dbReference type="Pfam" id="PF20795"/>
    </source>
</evidence>
<reference evidence="2 3" key="1">
    <citation type="submission" date="2023-12" db="EMBL/GenBank/DDBJ databases">
        <title>Novel species of the genus Arcicella isolated from rivers.</title>
        <authorList>
            <person name="Lu H."/>
        </authorList>
    </citation>
    <scope>NUCLEOTIDE SEQUENCE [LARGE SCALE GENOMIC DNA]</scope>
    <source>
        <strain evidence="2 3">LMG 21963</strain>
    </source>
</reference>
<gene>
    <name evidence="2" type="ORF">VB264_14755</name>
</gene>
<dbReference type="InterPro" id="IPR049219">
    <property type="entry name" value="DUF6841"/>
</dbReference>
<dbReference type="InterPro" id="IPR032710">
    <property type="entry name" value="NTF2-like_dom_sf"/>
</dbReference>
<evidence type="ECO:0000313" key="3">
    <source>
        <dbReference type="Proteomes" id="UP001304671"/>
    </source>
</evidence>
<evidence type="ECO:0000313" key="2">
    <source>
        <dbReference type="EMBL" id="MEA5259054.1"/>
    </source>
</evidence>
<feature type="domain" description="DUF6841" evidence="1">
    <location>
        <begin position="89"/>
        <end position="148"/>
    </location>
</feature>
<dbReference type="Proteomes" id="UP001304671">
    <property type="component" value="Unassembled WGS sequence"/>
</dbReference>
<sequence length="156" mass="17921">MQKNIIIGLLFSVTLFSFVKKTFDGKGTHESNPDVKKEVFKVLDDYMNTFNAKDAKAWQATYHFPHYRLASGKMSILEKAGILDSTVFIQLGKTGWHHSKWNHRNIIQASDDKVHVDTQFSRYRADGSLIKTYESLYVVTKENGKWGVKLRSSFAE</sequence>
<comment type="caution">
    <text evidence="2">The sequence shown here is derived from an EMBL/GenBank/DDBJ whole genome shotgun (WGS) entry which is preliminary data.</text>
</comment>
<keyword evidence="3" id="KW-1185">Reference proteome</keyword>
<accession>A0ABU5QQU0</accession>
<protein>
    <recommendedName>
        <fullName evidence="1">DUF6841 domain-containing protein</fullName>
    </recommendedName>
</protein>